<evidence type="ECO:0000313" key="3">
    <source>
        <dbReference type="EMBL" id="KAH7272963.1"/>
    </source>
</evidence>
<organism evidence="3 4">
    <name type="scientific">Fusarium solani</name>
    <name type="common">Filamentous fungus</name>
    <dbReference type="NCBI Taxonomy" id="169388"/>
    <lineage>
        <taxon>Eukaryota</taxon>
        <taxon>Fungi</taxon>
        <taxon>Dikarya</taxon>
        <taxon>Ascomycota</taxon>
        <taxon>Pezizomycotina</taxon>
        <taxon>Sordariomycetes</taxon>
        <taxon>Hypocreomycetidae</taxon>
        <taxon>Hypocreales</taxon>
        <taxon>Nectriaceae</taxon>
        <taxon>Fusarium</taxon>
        <taxon>Fusarium solani species complex</taxon>
    </lineage>
</organism>
<feature type="signal peptide" evidence="2">
    <location>
        <begin position="1"/>
        <end position="40"/>
    </location>
</feature>
<sequence length="169" mass="19154">MCTRNRSAGQRVFGMGCRRSLHLLTFSLLILMFAVQPSVTQPRSPQQQRCFLMLHCSWVSDKHCQAITHTIPVQQMPGPQFAELSNPNPNPSSSMEKRRPPTAPLTSNPGFHSARWMISSAGIEIFLCETLDLYFRWTVLQNLVIHKLSLAQKEMLCHCEAGIHLIRAL</sequence>
<dbReference type="EMBL" id="JAGTJS010000003">
    <property type="protein sequence ID" value="KAH7272963.1"/>
    <property type="molecule type" value="Genomic_DNA"/>
</dbReference>
<keyword evidence="2" id="KW-0732">Signal</keyword>
<keyword evidence="4" id="KW-1185">Reference proteome</keyword>
<dbReference type="Proteomes" id="UP000736672">
    <property type="component" value="Unassembled WGS sequence"/>
</dbReference>
<evidence type="ECO:0000313" key="4">
    <source>
        <dbReference type="Proteomes" id="UP000736672"/>
    </source>
</evidence>
<dbReference type="AlphaFoldDB" id="A0A9P9RC05"/>
<reference evidence="3" key="1">
    <citation type="journal article" date="2021" name="Nat. Commun.">
        <title>Genetic determinants of endophytism in the Arabidopsis root mycobiome.</title>
        <authorList>
            <person name="Mesny F."/>
            <person name="Miyauchi S."/>
            <person name="Thiergart T."/>
            <person name="Pickel B."/>
            <person name="Atanasova L."/>
            <person name="Karlsson M."/>
            <person name="Huettel B."/>
            <person name="Barry K.W."/>
            <person name="Haridas S."/>
            <person name="Chen C."/>
            <person name="Bauer D."/>
            <person name="Andreopoulos W."/>
            <person name="Pangilinan J."/>
            <person name="LaButti K."/>
            <person name="Riley R."/>
            <person name="Lipzen A."/>
            <person name="Clum A."/>
            <person name="Drula E."/>
            <person name="Henrissat B."/>
            <person name="Kohler A."/>
            <person name="Grigoriev I.V."/>
            <person name="Martin F.M."/>
            <person name="Hacquard S."/>
        </authorList>
    </citation>
    <scope>NUCLEOTIDE SEQUENCE</scope>
    <source>
        <strain evidence="3">FSSC 5 MPI-SDFR-AT-0091</strain>
    </source>
</reference>
<name>A0A9P9RC05_FUSSL</name>
<feature type="chain" id="PRO_5040408134" evidence="2">
    <location>
        <begin position="41"/>
        <end position="169"/>
    </location>
</feature>
<evidence type="ECO:0000256" key="2">
    <source>
        <dbReference type="SAM" id="SignalP"/>
    </source>
</evidence>
<gene>
    <name evidence="3" type="ORF">B0J15DRAFT_192401</name>
</gene>
<comment type="caution">
    <text evidence="3">The sequence shown here is derived from an EMBL/GenBank/DDBJ whole genome shotgun (WGS) entry which is preliminary data.</text>
</comment>
<protein>
    <submittedName>
        <fullName evidence="3">Uncharacterized protein</fullName>
    </submittedName>
</protein>
<feature type="region of interest" description="Disordered" evidence="1">
    <location>
        <begin position="77"/>
        <end position="107"/>
    </location>
</feature>
<accession>A0A9P9RC05</accession>
<evidence type="ECO:0000256" key="1">
    <source>
        <dbReference type="SAM" id="MobiDB-lite"/>
    </source>
</evidence>
<proteinExistence type="predicted"/>
<feature type="compositionally biased region" description="Low complexity" evidence="1">
    <location>
        <begin position="85"/>
        <end position="94"/>
    </location>
</feature>